<dbReference type="InterPro" id="IPR008756">
    <property type="entry name" value="Peptidase_M56"/>
</dbReference>
<dbReference type="KEGG" id="aup:AsAng_0044440"/>
<feature type="domain" description="Peptidase M56" evidence="2">
    <location>
        <begin position="184"/>
        <end position="303"/>
    </location>
</feature>
<keyword evidence="1" id="KW-1133">Transmembrane helix</keyword>
<dbReference type="AlphaFoldDB" id="A0A915YIH3"/>
<feature type="transmembrane region" description="Helical" evidence="1">
    <location>
        <begin position="6"/>
        <end position="22"/>
    </location>
</feature>
<keyword evidence="1" id="KW-0812">Transmembrane</keyword>
<keyword evidence="4" id="KW-1185">Reference proteome</keyword>
<evidence type="ECO:0000259" key="2">
    <source>
        <dbReference type="Pfam" id="PF05569"/>
    </source>
</evidence>
<dbReference type="RefSeq" id="WP_264788958.1">
    <property type="nucleotide sequence ID" value="NZ_AP026867.1"/>
</dbReference>
<reference evidence="3" key="1">
    <citation type="submission" date="2022-09" db="EMBL/GenBank/DDBJ databases">
        <title>Aureispira anguillicida sp. nov., isolated from Leptocephalus of Japanese eel Anguilla japonica.</title>
        <authorList>
            <person name="Yuasa K."/>
            <person name="Mekata T."/>
            <person name="Ikunari K."/>
        </authorList>
    </citation>
    <scope>NUCLEOTIDE SEQUENCE</scope>
    <source>
        <strain evidence="3">EL160426</strain>
    </source>
</reference>
<dbReference type="CDD" id="cd07341">
    <property type="entry name" value="M56_BlaR1_MecR1_like"/>
    <property type="match status" value="1"/>
</dbReference>
<dbReference type="InterPro" id="IPR052173">
    <property type="entry name" value="Beta-lactam_resp_regulator"/>
</dbReference>
<dbReference type="PANTHER" id="PTHR34978">
    <property type="entry name" value="POSSIBLE SENSOR-TRANSDUCER PROTEIN BLAR"/>
    <property type="match status" value="1"/>
</dbReference>
<name>A0A915YIH3_9BACT</name>
<dbReference type="Pfam" id="PF05569">
    <property type="entry name" value="Peptidase_M56"/>
    <property type="match status" value="1"/>
</dbReference>
<dbReference type="PANTHER" id="PTHR34978:SF3">
    <property type="entry name" value="SLR0241 PROTEIN"/>
    <property type="match status" value="1"/>
</dbReference>
<evidence type="ECO:0000313" key="4">
    <source>
        <dbReference type="Proteomes" id="UP001060919"/>
    </source>
</evidence>
<feature type="transmembrane region" description="Helical" evidence="1">
    <location>
        <begin position="317"/>
        <end position="339"/>
    </location>
</feature>
<protein>
    <submittedName>
        <fullName evidence="3">M56 family metallopeptidase</fullName>
    </submittedName>
</protein>
<gene>
    <name evidence="3" type="ORF">AsAng_0044440</name>
</gene>
<dbReference type="Proteomes" id="UP001060919">
    <property type="component" value="Chromosome"/>
</dbReference>
<evidence type="ECO:0000313" key="3">
    <source>
        <dbReference type="EMBL" id="BDS13703.1"/>
    </source>
</evidence>
<sequence length="378" mass="44211">MINYILLSSLLSIIGGLFYFGFLKGRLQVLQAKYVLLGIMALSWTVPAMVPNLPNYTVALEKEYLLDYHNYDDWNVVDIEDQNLVACYETAENSKELCHCEVKQQSNVLYYQSNPYYNFIITCKSPCFWFFVMMFLIFLMDLAVKMACLVYLVVKSPSEKRVLAGTTFYILRPEQKMPLAISSFSLWKHYVIAHPNLEANFSEREMEAILLHEVAHLRQRDTWQQMLLHLLKCVWWMQPMYYFFKRELEHLNEYVADDFAAEYIGNAKFYAKTLLKAKEKQGQQEQLSLVVCFAQGLFKQRIVRLVSTPNTHYKPNWLLTLILVGGVFWSTSIVALPVLQEQDIAIKQYEILQEKNSITGKYEFCKSCILEELSNRSK</sequence>
<feature type="transmembrane region" description="Helical" evidence="1">
    <location>
        <begin position="34"/>
        <end position="50"/>
    </location>
</feature>
<evidence type="ECO:0000256" key="1">
    <source>
        <dbReference type="SAM" id="Phobius"/>
    </source>
</evidence>
<dbReference type="Gene3D" id="3.30.2010.10">
    <property type="entry name" value="Metalloproteases ('zincins'), catalytic domain"/>
    <property type="match status" value="1"/>
</dbReference>
<accession>A0A915YIH3</accession>
<organism evidence="3 4">
    <name type="scientific">Aureispira anguillae</name>
    <dbReference type="NCBI Taxonomy" id="2864201"/>
    <lineage>
        <taxon>Bacteria</taxon>
        <taxon>Pseudomonadati</taxon>
        <taxon>Bacteroidota</taxon>
        <taxon>Saprospiria</taxon>
        <taxon>Saprospirales</taxon>
        <taxon>Saprospiraceae</taxon>
        <taxon>Aureispira</taxon>
    </lineage>
</organism>
<dbReference type="EMBL" id="AP026867">
    <property type="protein sequence ID" value="BDS13703.1"/>
    <property type="molecule type" value="Genomic_DNA"/>
</dbReference>
<feature type="transmembrane region" description="Helical" evidence="1">
    <location>
        <begin position="128"/>
        <end position="154"/>
    </location>
</feature>
<keyword evidence="1" id="KW-0472">Membrane</keyword>
<proteinExistence type="predicted"/>